<keyword evidence="1" id="KW-1133">Transmembrane helix</keyword>
<dbReference type="SUPFAM" id="SSF46894">
    <property type="entry name" value="C-terminal effector domain of the bipartite response regulators"/>
    <property type="match status" value="1"/>
</dbReference>
<keyword evidence="4" id="KW-1185">Reference proteome</keyword>
<organism evidence="3 4">
    <name type="scientific">Methylophilus aquaticus</name>
    <dbReference type="NCBI Taxonomy" id="1971610"/>
    <lineage>
        <taxon>Bacteria</taxon>
        <taxon>Pseudomonadati</taxon>
        <taxon>Pseudomonadota</taxon>
        <taxon>Betaproteobacteria</taxon>
        <taxon>Nitrosomonadales</taxon>
        <taxon>Methylophilaceae</taxon>
        <taxon>Methylophilus</taxon>
    </lineage>
</organism>
<dbReference type="InterPro" id="IPR036388">
    <property type="entry name" value="WH-like_DNA-bd_sf"/>
</dbReference>
<comment type="caution">
    <text evidence="3">The sequence shown here is derived from an EMBL/GenBank/DDBJ whole genome shotgun (WGS) entry which is preliminary data.</text>
</comment>
<keyword evidence="1" id="KW-0812">Transmembrane</keyword>
<dbReference type="InterPro" id="IPR000792">
    <property type="entry name" value="Tscrpt_reg_LuxR_C"/>
</dbReference>
<proteinExistence type="predicted"/>
<evidence type="ECO:0000313" key="3">
    <source>
        <dbReference type="EMBL" id="MDP8567623.1"/>
    </source>
</evidence>
<evidence type="ECO:0000259" key="2">
    <source>
        <dbReference type="SMART" id="SM00421"/>
    </source>
</evidence>
<keyword evidence="1" id="KW-0472">Membrane</keyword>
<dbReference type="RefSeq" id="WP_306389343.1">
    <property type="nucleotide sequence ID" value="NZ_JAVCAP010000014.1"/>
</dbReference>
<dbReference type="InterPro" id="IPR016032">
    <property type="entry name" value="Sig_transdc_resp-reg_C-effctor"/>
</dbReference>
<gene>
    <name evidence="3" type="ORF">Q9291_07150</name>
</gene>
<accession>A0ABT9JSU0</accession>
<dbReference type="SMART" id="SM00421">
    <property type="entry name" value="HTH_LUXR"/>
    <property type="match status" value="1"/>
</dbReference>
<dbReference type="Gene3D" id="1.10.10.10">
    <property type="entry name" value="Winged helix-like DNA-binding domain superfamily/Winged helix DNA-binding domain"/>
    <property type="match status" value="1"/>
</dbReference>
<dbReference type="EMBL" id="JAVCAP010000014">
    <property type="protein sequence ID" value="MDP8567623.1"/>
    <property type="molecule type" value="Genomic_DNA"/>
</dbReference>
<dbReference type="Proteomes" id="UP001225906">
    <property type="component" value="Unassembled WGS sequence"/>
</dbReference>
<name>A0ABT9JSU0_9PROT</name>
<feature type="transmembrane region" description="Helical" evidence="1">
    <location>
        <begin position="12"/>
        <end position="29"/>
    </location>
</feature>
<feature type="transmembrane region" description="Helical" evidence="1">
    <location>
        <begin position="41"/>
        <end position="63"/>
    </location>
</feature>
<feature type="domain" description="HTH luxR-type" evidence="2">
    <location>
        <begin position="111"/>
        <end position="168"/>
    </location>
</feature>
<reference evidence="4" key="1">
    <citation type="journal article" date="2019" name="Int. J. Syst. Evol. Microbiol.">
        <title>The Global Catalogue of Microorganisms (GCM) 10K type strain sequencing project: providing services to taxonomists for standard genome sequencing and annotation.</title>
        <authorList>
            <consortium name="The Broad Institute Genomics Platform"/>
            <consortium name="The Broad Institute Genome Sequencing Center for Infectious Disease"/>
            <person name="Wu L."/>
            <person name="Ma J."/>
        </authorList>
    </citation>
    <scope>NUCLEOTIDE SEQUENCE [LARGE SCALE GENOMIC DNA]</scope>
    <source>
        <strain evidence="4">VKM B-3159</strain>
    </source>
</reference>
<evidence type="ECO:0000256" key="1">
    <source>
        <dbReference type="SAM" id="Phobius"/>
    </source>
</evidence>
<protein>
    <recommendedName>
        <fullName evidence="2">HTH luxR-type domain-containing protein</fullName>
    </recommendedName>
</protein>
<sequence>MTEVVTAFTRNTLRLSLALFVIIVLLMAADVVDDYQEGQSWLHISMELMVVLLSLCGIFLLGLDYYRITERNFAQLHVNLQHAQAEAVHWRTQSRSLMQGLGLEIKKQFTLWGLSRAEAEIALLMLKGFSHHEIAVLRQSSERTVREQARAVYRKAGLTGKAELSAFFLEELLLPGEEMANRLE</sequence>
<evidence type="ECO:0000313" key="4">
    <source>
        <dbReference type="Proteomes" id="UP001225906"/>
    </source>
</evidence>